<evidence type="ECO:0000256" key="1">
    <source>
        <dbReference type="SAM" id="Coils"/>
    </source>
</evidence>
<dbReference type="GO" id="GO:0005874">
    <property type="term" value="C:microtubule"/>
    <property type="evidence" value="ECO:0007669"/>
    <property type="project" value="TreeGrafter"/>
</dbReference>
<feature type="compositionally biased region" description="Basic and acidic residues" evidence="2">
    <location>
        <begin position="95"/>
        <end position="104"/>
    </location>
</feature>
<keyword evidence="1" id="KW-0175">Coiled coil</keyword>
<feature type="region of interest" description="Disordered" evidence="2">
    <location>
        <begin position="629"/>
        <end position="662"/>
    </location>
</feature>
<sequence length="874" mass="98109">MMFEGMIRVDGKPTTHENDPKCYRWAVRSDGVTDSRHRRSFRQPGYMRTEPLSQPDAAVSLPSNTSCDSQRNLEIQKSNQSTNTSISELPSSLSEKLDLERDDPSNSQTASKPHRLHRSQVEETSRCDVFNSSFSFIQQSLETSDLLDTTTSDPSPSLDQTKSEPSDLSTLKPCTFVQSKISPVPISQSGPEVFMLGQLPCSMGQPVKSKGLLLDEESWDLDRRWDTRTSSSMTSDFKESVSDCGSTDAEVTSSLSVDSSDSTSASSVTSGYDSATPSADHNRSRLRKCEDVLQDCLQNNRANTKIKSMMLKLQRLQHRAVLDDDYDTAERFGQKLEDLRRERAALKASLPSRHPAVSEYLQTLRTAAHSALQWNSSQYREKDEACEDQKCSGSSSVEKQKKCREKLIQEKQRIQREMCDLQRRLEELQEQSRAVEVQLAPDERRREEERLEEEVPVLKGCDVAQLRLMGRALEDMMTSEHRAQISASPPAEIIRLQEQEQALSLSIKDTTAKSNSGVCLENGSPSSVTDKMSFFPPVLMSQKLVASLRRKVNETETQLSALQEAKLAAVSGNDFSSAKELKTEIRNASGERDRVETLVRKLQALSTGSGQELTRMKEKLNQIKLDLQRREAQRASVGDPGRQPAGPSPAHTLPVRSNPHVSPNKDTRTVFFFWFESDKRGLKENALKYIELLEEQRHSCGGQALEHIWEAELEACHLLLKGLELRTPSISETKDLTSIPESSSNVQPCTDEEADCAMLTALGGRWCPEANLQHSEFTKKLEEFLFCVEDCPEDLCGDEAELTVRCDLIRGRLHYLEDQLHTPMENLDKDLAHILTQLQPRSPLQPIITVPPSRTAKRTHPLRSLEPLSNMATA</sequence>
<dbReference type="GO" id="GO:0045111">
    <property type="term" value="C:intermediate filament cytoskeleton"/>
    <property type="evidence" value="ECO:0007669"/>
    <property type="project" value="TreeGrafter"/>
</dbReference>
<dbReference type="InterPro" id="IPR026081">
    <property type="entry name" value="DISC1"/>
</dbReference>
<dbReference type="GO" id="GO:0005815">
    <property type="term" value="C:microtubule organizing center"/>
    <property type="evidence" value="ECO:0007669"/>
    <property type="project" value="TreeGrafter"/>
</dbReference>
<dbReference type="PANTHER" id="PTHR14332:SF3">
    <property type="entry name" value="DISRUPTED IN SCHIZOPHRENIA 1 PROTEIN"/>
    <property type="match status" value="1"/>
</dbReference>
<feature type="coiled-coil region" evidence="1">
    <location>
        <begin position="299"/>
        <end position="349"/>
    </location>
</feature>
<reference evidence="3 4" key="1">
    <citation type="journal article" date="2019" name="Mol. Ecol. Resour.">
        <title>Chromosome-level genome assembly of Triplophysa tibetana, a fish adapted to the harsh high-altitude environment of the Tibetan Plateau.</title>
        <authorList>
            <person name="Yang X."/>
            <person name="Liu H."/>
            <person name="Ma Z."/>
            <person name="Zou Y."/>
            <person name="Zou M."/>
            <person name="Mao Y."/>
            <person name="Li X."/>
            <person name="Wang H."/>
            <person name="Chen T."/>
            <person name="Wang W."/>
            <person name="Yang R."/>
        </authorList>
    </citation>
    <scope>NUCLEOTIDE SEQUENCE [LARGE SCALE GENOMIC DNA]</scope>
    <source>
        <strain evidence="3">TTIB1903HZAU</strain>
        <tissue evidence="3">Muscle</tissue>
    </source>
</reference>
<feature type="region of interest" description="Disordered" evidence="2">
    <location>
        <begin position="1"/>
        <end position="20"/>
    </location>
</feature>
<evidence type="ECO:0000313" key="3">
    <source>
        <dbReference type="EMBL" id="KAA0718301.1"/>
    </source>
</evidence>
<keyword evidence="4" id="KW-1185">Reference proteome</keyword>
<dbReference type="EMBL" id="SOYY01000008">
    <property type="protein sequence ID" value="KAA0718301.1"/>
    <property type="molecule type" value="Genomic_DNA"/>
</dbReference>
<feature type="coiled-coil region" evidence="1">
    <location>
        <begin position="397"/>
        <end position="431"/>
    </location>
</feature>
<feature type="region of interest" description="Disordered" evidence="2">
    <location>
        <begin position="33"/>
        <end position="123"/>
    </location>
</feature>
<dbReference type="Proteomes" id="UP000324632">
    <property type="component" value="Chromosome 8"/>
</dbReference>
<protein>
    <submittedName>
        <fullName evidence="3">Disrupted in schizophrenia 1 protein</fullName>
    </submittedName>
</protein>
<feature type="compositionally biased region" description="Low complexity" evidence="2">
    <location>
        <begin position="145"/>
        <end position="159"/>
    </location>
</feature>
<organism evidence="3 4">
    <name type="scientific">Triplophysa tibetana</name>
    <dbReference type="NCBI Taxonomy" id="1572043"/>
    <lineage>
        <taxon>Eukaryota</taxon>
        <taxon>Metazoa</taxon>
        <taxon>Chordata</taxon>
        <taxon>Craniata</taxon>
        <taxon>Vertebrata</taxon>
        <taxon>Euteleostomi</taxon>
        <taxon>Actinopterygii</taxon>
        <taxon>Neopterygii</taxon>
        <taxon>Teleostei</taxon>
        <taxon>Ostariophysi</taxon>
        <taxon>Cypriniformes</taxon>
        <taxon>Nemacheilidae</taxon>
        <taxon>Triplophysa</taxon>
    </lineage>
</organism>
<feature type="region of interest" description="Disordered" evidence="2">
    <location>
        <begin position="252"/>
        <end position="284"/>
    </location>
</feature>
<feature type="compositionally biased region" description="Polar residues" evidence="2">
    <location>
        <begin position="61"/>
        <end position="94"/>
    </location>
</feature>
<gene>
    <name evidence="3" type="ORF">E1301_Tti017298</name>
</gene>
<dbReference type="GO" id="GO:0001764">
    <property type="term" value="P:neuron migration"/>
    <property type="evidence" value="ECO:0007669"/>
    <property type="project" value="TreeGrafter"/>
</dbReference>
<evidence type="ECO:0000256" key="2">
    <source>
        <dbReference type="SAM" id="MobiDB-lite"/>
    </source>
</evidence>
<dbReference type="AlphaFoldDB" id="A0A5A9PAU0"/>
<feature type="region of interest" description="Disordered" evidence="2">
    <location>
        <begin position="853"/>
        <end position="874"/>
    </location>
</feature>
<feature type="compositionally biased region" description="Basic and acidic residues" evidence="2">
    <location>
        <begin position="7"/>
        <end position="20"/>
    </location>
</feature>
<feature type="region of interest" description="Disordered" evidence="2">
    <location>
        <begin position="145"/>
        <end position="170"/>
    </location>
</feature>
<comment type="caution">
    <text evidence="3">The sequence shown here is derived from an EMBL/GenBank/DDBJ whole genome shotgun (WGS) entry which is preliminary data.</text>
</comment>
<dbReference type="PANTHER" id="PTHR14332">
    <property type="entry name" value="DISRUPTED IN SCHIZOPHRENIA 1 PROTEIN"/>
    <property type="match status" value="1"/>
</dbReference>
<proteinExistence type="predicted"/>
<feature type="compositionally biased region" description="Low complexity" evidence="2">
    <location>
        <begin position="252"/>
        <end position="274"/>
    </location>
</feature>
<accession>A0A5A9PAU0</accession>
<name>A0A5A9PAU0_9TELE</name>
<evidence type="ECO:0000313" key="4">
    <source>
        <dbReference type="Proteomes" id="UP000324632"/>
    </source>
</evidence>
<dbReference type="GO" id="GO:0060271">
    <property type="term" value="P:cilium assembly"/>
    <property type="evidence" value="ECO:0007669"/>
    <property type="project" value="TreeGrafter"/>
</dbReference>